<proteinExistence type="predicted"/>
<comment type="caution">
    <text evidence="1">The sequence shown here is derived from an EMBL/GenBank/DDBJ whole genome shotgun (WGS) entry which is preliminary data.</text>
</comment>
<dbReference type="OrthoDB" id="9824923at2"/>
<keyword evidence="2" id="KW-1185">Reference proteome</keyword>
<dbReference type="RefSeq" id="WP_081146578.1">
    <property type="nucleotide sequence ID" value="NZ_LVYD01000041.1"/>
</dbReference>
<dbReference type="Proteomes" id="UP000192796">
    <property type="component" value="Unassembled WGS sequence"/>
</dbReference>
<evidence type="ECO:0008006" key="3">
    <source>
        <dbReference type="Google" id="ProtNLM"/>
    </source>
</evidence>
<evidence type="ECO:0000313" key="1">
    <source>
        <dbReference type="EMBL" id="OQP64765.1"/>
    </source>
</evidence>
<accession>A0A1V9G296</accession>
<name>A0A1V9G296_9BACT</name>
<dbReference type="AlphaFoldDB" id="A0A1V9G296"/>
<gene>
    <name evidence="1" type="ORF">A3860_18580</name>
</gene>
<organism evidence="1 2">
    <name type="scientific">Niastella vici</name>
    <dbReference type="NCBI Taxonomy" id="1703345"/>
    <lineage>
        <taxon>Bacteria</taxon>
        <taxon>Pseudomonadati</taxon>
        <taxon>Bacteroidota</taxon>
        <taxon>Chitinophagia</taxon>
        <taxon>Chitinophagales</taxon>
        <taxon>Chitinophagaceae</taxon>
        <taxon>Niastella</taxon>
    </lineage>
</organism>
<evidence type="ECO:0000313" key="2">
    <source>
        <dbReference type="Proteomes" id="UP000192796"/>
    </source>
</evidence>
<protein>
    <recommendedName>
        <fullName evidence="3">Peptidase S24/S26A/S26B/S26C domain-containing protein</fullName>
    </recommendedName>
</protein>
<dbReference type="EMBL" id="LVYD01000041">
    <property type="protein sequence ID" value="OQP64765.1"/>
    <property type="molecule type" value="Genomic_DNA"/>
</dbReference>
<sequence>MEKKLTKKNVVRCEDSHNAQRLILWLPFAPHLKAEILFLTKDPGSVHLVDGQPGLLVRTARYKHIGLIHGYIPVLDDRYSPVYMKGDWIGVRRLPNPHLINYGLEYLAFNQDNKGLLCKLMPHKEKEKVLLQFHNGWYRPQVWKREQIQALFTIEILVPKLP</sequence>
<reference evidence="1 2" key="1">
    <citation type="submission" date="2016-03" db="EMBL/GenBank/DDBJ databases">
        <title>Niastella vici sp. nov., isolated from farmland soil.</title>
        <authorList>
            <person name="Chen L."/>
            <person name="Wang D."/>
            <person name="Yang S."/>
            <person name="Wang G."/>
        </authorList>
    </citation>
    <scope>NUCLEOTIDE SEQUENCE [LARGE SCALE GENOMIC DNA]</scope>
    <source>
        <strain evidence="1 2">DJ57</strain>
    </source>
</reference>